<feature type="non-terminal residue" evidence="7">
    <location>
        <position position="1"/>
    </location>
</feature>
<dbReference type="Pfam" id="PF09762">
    <property type="entry name" value="CCDC93_CC"/>
    <property type="match status" value="2"/>
</dbReference>
<dbReference type="InterPro" id="IPR039116">
    <property type="entry name" value="CCDC93"/>
</dbReference>
<feature type="domain" description="CCDC93 coiled-coil" evidence="5">
    <location>
        <begin position="512"/>
        <end position="622"/>
    </location>
</feature>
<dbReference type="Pfam" id="PF21673">
    <property type="entry name" value="CCDC93_N"/>
    <property type="match status" value="1"/>
</dbReference>
<dbReference type="PANTHER" id="PTHR16441:SF0">
    <property type="entry name" value="COILED-COIL DOMAIN-CONTAINING PROTEIN 93"/>
    <property type="match status" value="1"/>
</dbReference>
<evidence type="ECO:0000313" key="8">
    <source>
        <dbReference type="Proteomes" id="UP000837857"/>
    </source>
</evidence>
<evidence type="ECO:0000259" key="5">
    <source>
        <dbReference type="Pfam" id="PF09762"/>
    </source>
</evidence>
<keyword evidence="8" id="KW-1185">Reference proteome</keyword>
<sequence length="630" mass="73877">MAAKQKNIFTRSKPLIDIYSGVDHEGKKVEVREDAEQIVKWHEICDALVAAGYYRAQLQGLSAFDKIVGGLSWCIELCDIDVDISLLFEENLTIGKKIALTEKIVKILPTMKCPFMIEPHQIQGLDFINIYPLIQWLIKYSSEFREVKEDELRKFAVLQYDKDYIFECDRSYYIQKEKLLRNLSIVQNLYKPCRVRKRKGGFPTNELEQVNTVLSEYDQRMLMHVTSNNESKKDEDLDFLYDYEKTLADPSEVTTTTDSASIQENNSEPRDIKMHYAVLHSEITGDIPKELEDSEKLKYSDDITKLTKTIETMEKEVEMLKKVHESRMHDAKDKYSNTISKLQLITQKLTNSDNFGDKNAKDFFSSLKELAKERNELLKIIQHREMEHKKLEEELRNAQDSNIEVEEQPLTETESKEFQERERKLKSFITSTRLELGKLNRQIMRYSVAIDEIPGTAELLQYEKRFVELYNQGLHNTNKDFDAKVLAWAVIQHEFSIPIRGCPRGPDLGSIVASKHKETKQYFIFYNTLYEVKLYTSKELSLLNSILDNYEEAMSSTRKREEFMTQFESIVDWVNQTVRKVEEKFNTEKEQKATLHAEYTRLIEVQRQYAAALKKLAAERHKITREIRVF</sequence>
<feature type="domain" description="CCDC93 N-terminal" evidence="6">
    <location>
        <begin position="37"/>
        <end position="139"/>
    </location>
</feature>
<feature type="coiled-coil region" evidence="4">
    <location>
        <begin position="367"/>
        <end position="408"/>
    </location>
</feature>
<feature type="domain" description="CCDC93 coiled-coil" evidence="5">
    <location>
        <begin position="189"/>
        <end position="472"/>
    </location>
</feature>
<evidence type="ECO:0000313" key="7">
    <source>
        <dbReference type="EMBL" id="CAH2039725.1"/>
    </source>
</evidence>
<dbReference type="PANTHER" id="PTHR16441">
    <property type="entry name" value="FIDIPIDINE"/>
    <property type="match status" value="1"/>
</dbReference>
<evidence type="ECO:0000256" key="3">
    <source>
        <dbReference type="ARBA" id="ARBA00023054"/>
    </source>
</evidence>
<dbReference type="Proteomes" id="UP000837857">
    <property type="component" value="Chromosome 11"/>
</dbReference>
<comment type="similarity">
    <text evidence="1">Belongs to the CCDC93 family.</text>
</comment>
<reference evidence="7" key="1">
    <citation type="submission" date="2022-03" db="EMBL/GenBank/DDBJ databases">
        <authorList>
            <person name="Martin H S."/>
        </authorList>
    </citation>
    <scope>NUCLEOTIDE SEQUENCE</scope>
</reference>
<protein>
    <recommendedName>
        <fullName evidence="2">Coiled-coil domain-containing protein 93</fullName>
    </recommendedName>
</protein>
<name>A0ABN8HT44_9NEOP</name>
<evidence type="ECO:0000256" key="4">
    <source>
        <dbReference type="SAM" id="Coils"/>
    </source>
</evidence>
<feature type="coiled-coil region" evidence="4">
    <location>
        <begin position="296"/>
        <end position="323"/>
    </location>
</feature>
<keyword evidence="3 4" id="KW-0175">Coiled coil</keyword>
<organism evidence="7 8">
    <name type="scientific">Iphiclides podalirius</name>
    <name type="common">scarce swallowtail</name>
    <dbReference type="NCBI Taxonomy" id="110791"/>
    <lineage>
        <taxon>Eukaryota</taxon>
        <taxon>Metazoa</taxon>
        <taxon>Ecdysozoa</taxon>
        <taxon>Arthropoda</taxon>
        <taxon>Hexapoda</taxon>
        <taxon>Insecta</taxon>
        <taxon>Pterygota</taxon>
        <taxon>Neoptera</taxon>
        <taxon>Endopterygota</taxon>
        <taxon>Lepidoptera</taxon>
        <taxon>Glossata</taxon>
        <taxon>Ditrysia</taxon>
        <taxon>Papilionoidea</taxon>
        <taxon>Papilionidae</taxon>
        <taxon>Papilioninae</taxon>
        <taxon>Iphiclides</taxon>
    </lineage>
</organism>
<accession>A0ABN8HT44</accession>
<evidence type="ECO:0000256" key="1">
    <source>
        <dbReference type="ARBA" id="ARBA00007219"/>
    </source>
</evidence>
<dbReference type="InterPro" id="IPR019159">
    <property type="entry name" value="CCDC93_CC"/>
</dbReference>
<proteinExistence type="inferred from homology"/>
<gene>
    <name evidence="7" type="ORF">IPOD504_LOCUS1926</name>
</gene>
<evidence type="ECO:0000256" key="2">
    <source>
        <dbReference type="ARBA" id="ARBA00016765"/>
    </source>
</evidence>
<dbReference type="InterPro" id="IPR048747">
    <property type="entry name" value="CCDC93_N"/>
</dbReference>
<evidence type="ECO:0000259" key="6">
    <source>
        <dbReference type="Pfam" id="PF21673"/>
    </source>
</evidence>
<dbReference type="EMBL" id="OW152823">
    <property type="protein sequence ID" value="CAH2039725.1"/>
    <property type="molecule type" value="Genomic_DNA"/>
</dbReference>